<protein>
    <submittedName>
        <fullName evidence="1">Uncharacterized protein</fullName>
    </submittedName>
</protein>
<comment type="caution">
    <text evidence="1">The sequence shown here is derived from an EMBL/GenBank/DDBJ whole genome shotgun (WGS) entry which is preliminary data.</text>
</comment>
<keyword evidence="2" id="KW-1185">Reference proteome</keyword>
<evidence type="ECO:0000313" key="2">
    <source>
        <dbReference type="Proteomes" id="UP000324748"/>
    </source>
</evidence>
<sequence length="140" mass="15249">MIAKGFKPGGVRKTGQTIATRGLATKQTTFESVKDIATRTSLPARVGEDCMQSSRRAADVHTWQEKQGYIAARVQLLCTACPNVLLGPIPRPVACPEVGCLPDHAVGLSARVAMDANQRVHQEVNNSWDRKVRNEKVTVL</sequence>
<reference evidence="1 2" key="1">
    <citation type="submission" date="2019-05" db="EMBL/GenBank/DDBJ databases">
        <title>Emergence of the Ug99 lineage of the wheat stem rust pathogen through somatic hybridization.</title>
        <authorList>
            <person name="Li F."/>
            <person name="Upadhyaya N.M."/>
            <person name="Sperschneider J."/>
            <person name="Matny O."/>
            <person name="Nguyen-Phuc H."/>
            <person name="Mago R."/>
            <person name="Raley C."/>
            <person name="Miller M.E."/>
            <person name="Silverstein K.A.T."/>
            <person name="Henningsen E."/>
            <person name="Hirsch C.D."/>
            <person name="Visser B."/>
            <person name="Pretorius Z.A."/>
            <person name="Steffenson B.J."/>
            <person name="Schwessinger B."/>
            <person name="Dodds P.N."/>
            <person name="Figueroa M."/>
        </authorList>
    </citation>
    <scope>NUCLEOTIDE SEQUENCE [LARGE SCALE GENOMIC DNA]</scope>
    <source>
        <strain evidence="1">21-0</strain>
    </source>
</reference>
<dbReference type="EMBL" id="VSWC01000053">
    <property type="protein sequence ID" value="KAA1101222.1"/>
    <property type="molecule type" value="Genomic_DNA"/>
</dbReference>
<dbReference type="AlphaFoldDB" id="A0A5B0PKC2"/>
<name>A0A5B0PKC2_PUCGR</name>
<proteinExistence type="predicted"/>
<accession>A0A5B0PKC2</accession>
<gene>
    <name evidence="1" type="ORF">PGT21_012093</name>
</gene>
<dbReference type="Proteomes" id="UP000324748">
    <property type="component" value="Unassembled WGS sequence"/>
</dbReference>
<evidence type="ECO:0000313" key="1">
    <source>
        <dbReference type="EMBL" id="KAA1101222.1"/>
    </source>
</evidence>
<organism evidence="1 2">
    <name type="scientific">Puccinia graminis f. sp. tritici</name>
    <dbReference type="NCBI Taxonomy" id="56615"/>
    <lineage>
        <taxon>Eukaryota</taxon>
        <taxon>Fungi</taxon>
        <taxon>Dikarya</taxon>
        <taxon>Basidiomycota</taxon>
        <taxon>Pucciniomycotina</taxon>
        <taxon>Pucciniomycetes</taxon>
        <taxon>Pucciniales</taxon>
        <taxon>Pucciniaceae</taxon>
        <taxon>Puccinia</taxon>
    </lineage>
</organism>